<organism evidence="3 4">
    <name type="scientific">Tolypocladium capitatum</name>
    <dbReference type="NCBI Taxonomy" id="45235"/>
    <lineage>
        <taxon>Eukaryota</taxon>
        <taxon>Fungi</taxon>
        <taxon>Dikarya</taxon>
        <taxon>Ascomycota</taxon>
        <taxon>Pezizomycotina</taxon>
        <taxon>Sordariomycetes</taxon>
        <taxon>Hypocreomycetidae</taxon>
        <taxon>Hypocreales</taxon>
        <taxon>Ophiocordycipitaceae</taxon>
        <taxon>Tolypocladium</taxon>
    </lineage>
</organism>
<dbReference type="OrthoDB" id="5873279at2759"/>
<dbReference type="InterPro" id="IPR014756">
    <property type="entry name" value="Ig_E-set"/>
</dbReference>
<comment type="caution">
    <text evidence="3">The sequence shown here is derived from an EMBL/GenBank/DDBJ whole genome shotgun (WGS) entry which is preliminary data.</text>
</comment>
<dbReference type="Gene3D" id="2.60.40.10">
    <property type="entry name" value="Immunoglobulins"/>
    <property type="match status" value="1"/>
</dbReference>
<evidence type="ECO:0000259" key="2">
    <source>
        <dbReference type="Pfam" id="PF16561"/>
    </source>
</evidence>
<dbReference type="InterPro" id="IPR032640">
    <property type="entry name" value="AMPK1_CBM"/>
</dbReference>
<proteinExistence type="predicted"/>
<evidence type="ECO:0000256" key="1">
    <source>
        <dbReference type="SAM" id="MobiDB-lite"/>
    </source>
</evidence>
<evidence type="ECO:0000313" key="4">
    <source>
        <dbReference type="Proteomes" id="UP000236621"/>
    </source>
</evidence>
<reference evidence="3 4" key="1">
    <citation type="submission" date="2017-08" db="EMBL/GenBank/DDBJ databases">
        <title>Harnessing the power of phylogenomics to disentangle the directionality and signatures of interkingdom host jumping in the parasitic fungal genus Tolypocladium.</title>
        <authorList>
            <person name="Quandt C.A."/>
            <person name="Patterson W."/>
            <person name="Spatafora J.W."/>
        </authorList>
    </citation>
    <scope>NUCLEOTIDE SEQUENCE [LARGE SCALE GENOMIC DNA]</scope>
    <source>
        <strain evidence="3 4">CBS 113982</strain>
    </source>
</reference>
<gene>
    <name evidence="3" type="ORF">TCAP_04283</name>
</gene>
<feature type="region of interest" description="Disordered" evidence="1">
    <location>
        <begin position="106"/>
        <end position="173"/>
    </location>
</feature>
<dbReference type="SUPFAM" id="SSF81296">
    <property type="entry name" value="E set domains"/>
    <property type="match status" value="1"/>
</dbReference>
<sequence length="308" mass="33162">MPPATSSYQKLPAATKALPPTFRALVLPTKATPAGTGAYQRWCHPAIPSTRTSNGVVVNPGRQTRNSASPPILPTNPPPLSVLHHHRLSHQLQRPLRSQRRRILNPRSQQWAAIPSSGTSTSPYPPRNPRGSSSLMAAAASAPVVDVTVVPPPATDRPTDRHREGPEHAAEDAFVTGTFDSWQKTVKLEKEGDVFQKTVELPESSEKVYYKRWTINPIPWCDPCEAKKATATATADPGRSDEYSDATPTPSSCVPSQASDAKQKGERLPAADADLSPPQRADRAAQGEARRRTVVVAVAPGVSPVQLV</sequence>
<dbReference type="EMBL" id="NRSZ01000665">
    <property type="protein sequence ID" value="PNY25781.1"/>
    <property type="molecule type" value="Genomic_DNA"/>
</dbReference>
<name>A0A2K3QE44_9HYPO</name>
<feature type="compositionally biased region" description="Basic and acidic residues" evidence="1">
    <location>
        <begin position="280"/>
        <end position="291"/>
    </location>
</feature>
<accession>A0A2K3QE44</accession>
<dbReference type="STRING" id="45235.A0A2K3QE44"/>
<protein>
    <submittedName>
        <fullName evidence="3">Cruciform DNA-recognizing protein-like protein</fullName>
    </submittedName>
</protein>
<feature type="compositionally biased region" description="Low complexity" evidence="1">
    <location>
        <begin position="137"/>
        <end position="149"/>
    </location>
</feature>
<feature type="region of interest" description="Disordered" evidence="1">
    <location>
        <begin position="232"/>
        <end position="291"/>
    </location>
</feature>
<feature type="compositionally biased region" description="Basic and acidic residues" evidence="1">
    <location>
        <begin position="157"/>
        <end position="171"/>
    </location>
</feature>
<dbReference type="AlphaFoldDB" id="A0A2K3QE44"/>
<feature type="domain" description="AMP-activated protein kinase glycogen-binding" evidence="2">
    <location>
        <begin position="168"/>
        <end position="207"/>
    </location>
</feature>
<keyword evidence="4" id="KW-1185">Reference proteome</keyword>
<dbReference type="Proteomes" id="UP000236621">
    <property type="component" value="Unassembled WGS sequence"/>
</dbReference>
<feature type="compositionally biased region" description="Polar residues" evidence="1">
    <location>
        <begin position="246"/>
        <end position="260"/>
    </location>
</feature>
<evidence type="ECO:0000313" key="3">
    <source>
        <dbReference type="EMBL" id="PNY25781.1"/>
    </source>
</evidence>
<dbReference type="CDD" id="cd02859">
    <property type="entry name" value="E_set_AMPKbeta_like_N"/>
    <property type="match status" value="1"/>
</dbReference>
<dbReference type="Pfam" id="PF16561">
    <property type="entry name" value="AMPK1_CBM"/>
    <property type="match status" value="1"/>
</dbReference>
<dbReference type="InterPro" id="IPR013783">
    <property type="entry name" value="Ig-like_fold"/>
</dbReference>